<organism evidence="2 3">
    <name type="scientific">Alterirhizorhabdus solaris</name>
    <dbReference type="NCBI Taxonomy" id="2529389"/>
    <lineage>
        <taxon>Bacteria</taxon>
        <taxon>Pseudomonadati</taxon>
        <taxon>Pseudomonadota</taxon>
        <taxon>Alphaproteobacteria</taxon>
        <taxon>Sphingomonadales</taxon>
        <taxon>Rhizorhabdaceae</taxon>
        <taxon>Alterirhizorhabdus</taxon>
    </lineage>
</organism>
<evidence type="ECO:0000256" key="1">
    <source>
        <dbReference type="ARBA" id="ARBA00005254"/>
    </source>
</evidence>
<dbReference type="EMBL" id="VNIM01000122">
    <property type="protein sequence ID" value="TVV70489.1"/>
    <property type="molecule type" value="Genomic_DNA"/>
</dbReference>
<protein>
    <submittedName>
        <fullName evidence="2">Enoyl-CoA hydratase</fullName>
    </submittedName>
</protein>
<dbReference type="OrthoDB" id="9781757at2"/>
<dbReference type="PANTHER" id="PTHR43459:SF1">
    <property type="entry name" value="EG:BACN32G11.4 PROTEIN"/>
    <property type="match status" value="1"/>
</dbReference>
<sequence>MTDTHPEPVRLVVADGVATITLARPQAGNAMNMPLVDALFAQVGAVVADKTVRAILLEGEGRNFCVGGDLRAFVAEADPAGFIGALARRLHQAMRLLHEQPVPVVIAVQGAAAGAGLGLAASGDIVLAARSASFTLAYGAIGLTADGGATWLLPRLIGLRRTQEMVYAGRRLDATEAAAMGLVTRVVEDADLATEARTVAAAIARGPTGAFGAVRGLLAAGDGTTLADQLDAEAASMQAAMAGADAQEGVAAFLERRPARFTGA</sequence>
<reference evidence="2 3" key="1">
    <citation type="submission" date="2019-07" db="EMBL/GenBank/DDBJ databases">
        <title>Sphingomonas solaris sp. nov., isolated from a solar panel from Boston, Massachusetts.</title>
        <authorList>
            <person name="Tanner K."/>
            <person name="Pascual J."/>
            <person name="Mancuso C."/>
            <person name="Pereto J."/>
            <person name="Khalil A."/>
            <person name="Vilanova C."/>
        </authorList>
    </citation>
    <scope>NUCLEOTIDE SEQUENCE [LARGE SCALE GENOMIC DNA]</scope>
    <source>
        <strain evidence="2 3">R4DWN</strain>
    </source>
</reference>
<proteinExistence type="inferred from homology"/>
<comment type="caution">
    <text evidence="2">The sequence shown here is derived from an EMBL/GenBank/DDBJ whole genome shotgun (WGS) entry which is preliminary data.</text>
</comment>
<dbReference type="CDD" id="cd06558">
    <property type="entry name" value="crotonase-like"/>
    <property type="match status" value="1"/>
</dbReference>
<name>A0A558QTN8_9SPHN</name>
<dbReference type="AlphaFoldDB" id="A0A558QTN8"/>
<dbReference type="GO" id="GO:0003824">
    <property type="term" value="F:catalytic activity"/>
    <property type="evidence" value="ECO:0007669"/>
    <property type="project" value="UniProtKB-ARBA"/>
</dbReference>
<dbReference type="Gene3D" id="3.90.226.10">
    <property type="entry name" value="2-enoyl-CoA Hydratase, Chain A, domain 1"/>
    <property type="match status" value="1"/>
</dbReference>
<evidence type="ECO:0000313" key="2">
    <source>
        <dbReference type="EMBL" id="TVV70489.1"/>
    </source>
</evidence>
<dbReference type="InterPro" id="IPR029045">
    <property type="entry name" value="ClpP/crotonase-like_dom_sf"/>
</dbReference>
<dbReference type="InterPro" id="IPR014748">
    <property type="entry name" value="Enoyl-CoA_hydra_C"/>
</dbReference>
<accession>A0A558QTN8</accession>
<gene>
    <name evidence="2" type="ORF">FOY91_18970</name>
</gene>
<dbReference type="Pfam" id="PF00378">
    <property type="entry name" value="ECH_1"/>
    <property type="match status" value="1"/>
</dbReference>
<comment type="similarity">
    <text evidence="1">Belongs to the enoyl-CoA hydratase/isomerase family.</text>
</comment>
<dbReference type="SUPFAM" id="SSF52096">
    <property type="entry name" value="ClpP/crotonase"/>
    <property type="match status" value="1"/>
</dbReference>
<evidence type="ECO:0000313" key="3">
    <source>
        <dbReference type="Proteomes" id="UP000318681"/>
    </source>
</evidence>
<dbReference type="Proteomes" id="UP000318681">
    <property type="component" value="Unassembled WGS sequence"/>
</dbReference>
<dbReference type="RefSeq" id="WP_145155272.1">
    <property type="nucleotide sequence ID" value="NZ_VNIM01000122.1"/>
</dbReference>
<keyword evidence="3" id="KW-1185">Reference proteome</keyword>
<dbReference type="Gene3D" id="1.10.12.10">
    <property type="entry name" value="Lyase 2-enoyl-coa Hydratase, Chain A, domain 2"/>
    <property type="match status" value="1"/>
</dbReference>
<dbReference type="PANTHER" id="PTHR43459">
    <property type="entry name" value="ENOYL-COA HYDRATASE"/>
    <property type="match status" value="1"/>
</dbReference>
<dbReference type="InterPro" id="IPR001753">
    <property type="entry name" value="Enoyl-CoA_hydra/iso"/>
</dbReference>